<dbReference type="PANTHER" id="PTHR43335:SF8">
    <property type="entry name" value="ABC TRANSPORTER, ATP-BINDING PROTEIN"/>
    <property type="match status" value="1"/>
</dbReference>
<dbReference type="AlphaFoldDB" id="A0A174V2J3"/>
<dbReference type="PROSITE" id="PS00211">
    <property type="entry name" value="ABC_TRANSPORTER_1"/>
    <property type="match status" value="1"/>
</dbReference>
<keyword evidence="3" id="KW-0547">Nucleotide-binding</keyword>
<dbReference type="CDD" id="cd03268">
    <property type="entry name" value="ABC_BcrA_bacitracin_resist"/>
    <property type="match status" value="1"/>
</dbReference>
<dbReference type="Proteomes" id="UP000434223">
    <property type="component" value="Unassembled WGS sequence"/>
</dbReference>
<feature type="domain" description="ABC transporter" evidence="5">
    <location>
        <begin position="6"/>
        <end position="234"/>
    </location>
</feature>
<dbReference type="Proteomes" id="UP000263014">
    <property type="component" value="Unassembled WGS sequence"/>
</dbReference>
<evidence type="ECO:0000259" key="5">
    <source>
        <dbReference type="PROSITE" id="PS50893"/>
    </source>
</evidence>
<reference evidence="6 9" key="2">
    <citation type="submission" date="2019-09" db="EMBL/GenBank/DDBJ databases">
        <title>Draft genome sequencing of Hungatella hathewayi 123Y-2.</title>
        <authorList>
            <person name="Lv Q."/>
            <person name="Li S."/>
        </authorList>
    </citation>
    <scope>NUCLEOTIDE SEQUENCE [LARGE SCALE GENOMIC DNA]</scope>
    <source>
        <strain evidence="6 9">123Y-2</strain>
    </source>
</reference>
<dbReference type="Gene3D" id="3.40.50.300">
    <property type="entry name" value="P-loop containing nucleotide triphosphate hydrolases"/>
    <property type="match status" value="1"/>
</dbReference>
<dbReference type="PROSITE" id="PS50893">
    <property type="entry name" value="ABC_TRANSPORTER_2"/>
    <property type="match status" value="1"/>
</dbReference>
<sequence>MAQYSIETSQLTKTYRGTPAVDHLDLRIPEGAIYGFLGPNGAGKSTTMKMLLGLISRDGGSIRIGGTELNDRSRISILKQVGSLIENPSYYGNLTAYENLQISCMLRGLPYTEIDRVLSIVRLDGQKKKRTAHYSLGMKQRLGLANALLGAPKLVLLDEPTNGLDPAGIHEMRELIKSLPKQFGMTVMVSSHLLSEMEQTADHIGIISGGQLIFQDTIAMLQARSTSQIYLRTSDDTGAASLLRENEDLSNLFCERKDTISPDSFCYFTDNGIRLPFLPDRILAQVIRTLINHGIELYRAEEKRQNLEDIYLGMVKEAGL</sequence>
<dbReference type="SMART" id="SM00382">
    <property type="entry name" value="AAA"/>
    <property type="match status" value="1"/>
</dbReference>
<reference evidence="7 8" key="1">
    <citation type="submission" date="2018-08" db="EMBL/GenBank/DDBJ databases">
        <title>A genome reference for cultivated species of the human gut microbiota.</title>
        <authorList>
            <person name="Zou Y."/>
            <person name="Xue W."/>
            <person name="Luo G."/>
        </authorList>
    </citation>
    <scope>NUCLEOTIDE SEQUENCE [LARGE SCALE GENOMIC DNA]</scope>
    <source>
        <strain evidence="7 8">TM09-12</strain>
    </source>
</reference>
<dbReference type="RefSeq" id="WP_055650808.1">
    <property type="nucleotide sequence ID" value="NZ_CABJBJ010000011.1"/>
</dbReference>
<accession>A0A174V2J3</accession>
<keyword evidence="4 6" id="KW-0067">ATP-binding</keyword>
<evidence type="ECO:0000256" key="4">
    <source>
        <dbReference type="ARBA" id="ARBA00022840"/>
    </source>
</evidence>
<evidence type="ECO:0000313" key="8">
    <source>
        <dbReference type="Proteomes" id="UP000263014"/>
    </source>
</evidence>
<dbReference type="EMBL" id="WNME01000003">
    <property type="protein sequence ID" value="MUB62728.1"/>
    <property type="molecule type" value="Genomic_DNA"/>
</dbReference>
<keyword evidence="2" id="KW-0813">Transport</keyword>
<evidence type="ECO:0000313" key="7">
    <source>
        <dbReference type="EMBL" id="RGJ06013.1"/>
    </source>
</evidence>
<comment type="caution">
    <text evidence="6">The sequence shown here is derived from an EMBL/GenBank/DDBJ whole genome shotgun (WGS) entry which is preliminary data.</text>
</comment>
<dbReference type="EMBL" id="QSON01000003">
    <property type="protein sequence ID" value="RGJ06013.1"/>
    <property type="molecule type" value="Genomic_DNA"/>
</dbReference>
<dbReference type="InterPro" id="IPR017871">
    <property type="entry name" value="ABC_transporter-like_CS"/>
</dbReference>
<dbReference type="InterPro" id="IPR027417">
    <property type="entry name" value="P-loop_NTPase"/>
</dbReference>
<proteinExistence type="inferred from homology"/>
<dbReference type="OrthoDB" id="9809205at2"/>
<dbReference type="GO" id="GO:0005524">
    <property type="term" value="F:ATP binding"/>
    <property type="evidence" value="ECO:0007669"/>
    <property type="project" value="UniProtKB-KW"/>
</dbReference>
<evidence type="ECO:0000313" key="6">
    <source>
        <dbReference type="EMBL" id="MUB62728.1"/>
    </source>
</evidence>
<comment type="similarity">
    <text evidence="1">Belongs to the ABC transporter superfamily.</text>
</comment>
<dbReference type="SUPFAM" id="SSF52540">
    <property type="entry name" value="P-loop containing nucleoside triphosphate hydrolases"/>
    <property type="match status" value="1"/>
</dbReference>
<dbReference type="GeneID" id="93150261"/>
<evidence type="ECO:0000256" key="2">
    <source>
        <dbReference type="ARBA" id="ARBA00022448"/>
    </source>
</evidence>
<dbReference type="InterPro" id="IPR003593">
    <property type="entry name" value="AAA+_ATPase"/>
</dbReference>
<name>A0A174V2J3_9FIRM</name>
<evidence type="ECO:0000256" key="1">
    <source>
        <dbReference type="ARBA" id="ARBA00005417"/>
    </source>
</evidence>
<evidence type="ECO:0000256" key="3">
    <source>
        <dbReference type="ARBA" id="ARBA00022741"/>
    </source>
</evidence>
<gene>
    <name evidence="7" type="ORF">DXD79_08390</name>
    <name evidence="6" type="ORF">GNE07_06590</name>
</gene>
<dbReference type="GO" id="GO:0016887">
    <property type="term" value="F:ATP hydrolysis activity"/>
    <property type="evidence" value="ECO:0007669"/>
    <property type="project" value="InterPro"/>
</dbReference>
<protein>
    <submittedName>
        <fullName evidence="7">ABC transporter ATP-binding protein</fullName>
    </submittedName>
    <submittedName>
        <fullName evidence="6">ATP-binding cassette domain-containing protein</fullName>
    </submittedName>
</protein>
<dbReference type="PANTHER" id="PTHR43335">
    <property type="entry name" value="ABC TRANSPORTER, ATP-BINDING PROTEIN"/>
    <property type="match status" value="1"/>
</dbReference>
<dbReference type="Pfam" id="PF00005">
    <property type="entry name" value="ABC_tran"/>
    <property type="match status" value="1"/>
</dbReference>
<dbReference type="InterPro" id="IPR003439">
    <property type="entry name" value="ABC_transporter-like_ATP-bd"/>
</dbReference>
<organism evidence="6 9">
    <name type="scientific">Hungatella hathewayi</name>
    <dbReference type="NCBI Taxonomy" id="154046"/>
    <lineage>
        <taxon>Bacteria</taxon>
        <taxon>Bacillati</taxon>
        <taxon>Bacillota</taxon>
        <taxon>Clostridia</taxon>
        <taxon>Lachnospirales</taxon>
        <taxon>Lachnospiraceae</taxon>
        <taxon>Hungatella</taxon>
    </lineage>
</organism>
<evidence type="ECO:0000313" key="9">
    <source>
        <dbReference type="Proteomes" id="UP000434223"/>
    </source>
</evidence>